<proteinExistence type="predicted"/>
<name>A0A2U1JPL3_9FLAO</name>
<keyword evidence="2" id="KW-1185">Reference proteome</keyword>
<dbReference type="PROSITE" id="PS51257">
    <property type="entry name" value="PROKAR_LIPOPROTEIN"/>
    <property type="match status" value="1"/>
</dbReference>
<sequence>MKVKLNLIVIILYIIFCSCQNQHNYKVEEKYYASTNLKYLIKFNQNSKVKEFFTFYDTSDKMPFKKIYRKNNYDSIIYYYNNKKTYKVGLQDFKKRKFGNWKCYTREGFLSETREYFIVGDDYILNRQWYFNKQGDTLWCAKKFNHYNQKEFENDTLVSRNSSMIRFKFYSKDTISIDKPFAVAVICNSPLLREYNSQIMMLLGKETNNFNKNFSNDRVVKLDTFNNLNMDKVNKVNFPKANPNYVVAFGRWFDTPGKKTLRGYMLEYFNRKPTKNDSITGGERKVYFEKIVYVKDTVK</sequence>
<protein>
    <submittedName>
        <fullName evidence="1">Uncharacterized protein</fullName>
    </submittedName>
</protein>
<evidence type="ECO:0000313" key="1">
    <source>
        <dbReference type="EMBL" id="PWA06778.1"/>
    </source>
</evidence>
<dbReference type="OrthoDB" id="1357696at2"/>
<dbReference type="AlphaFoldDB" id="A0A2U1JPL3"/>
<evidence type="ECO:0000313" key="2">
    <source>
        <dbReference type="Proteomes" id="UP000245449"/>
    </source>
</evidence>
<dbReference type="Proteomes" id="UP000245449">
    <property type="component" value="Unassembled WGS sequence"/>
</dbReference>
<reference evidence="1 2" key="1">
    <citation type="submission" date="2018-04" db="EMBL/GenBank/DDBJ databases">
        <title>Flavobacterium sp. nov., isolated from glacier ice.</title>
        <authorList>
            <person name="Liu Q."/>
            <person name="Xin Y.-H."/>
        </authorList>
    </citation>
    <scope>NUCLEOTIDE SEQUENCE [LARGE SCALE GENOMIC DNA]</scope>
    <source>
        <strain evidence="1 2">RB1R5</strain>
    </source>
</reference>
<organism evidence="1 2">
    <name type="scientific">Flavobacterium psychrotolerans</name>
    <dbReference type="NCBI Taxonomy" id="2169410"/>
    <lineage>
        <taxon>Bacteria</taxon>
        <taxon>Pseudomonadati</taxon>
        <taxon>Bacteroidota</taxon>
        <taxon>Flavobacteriia</taxon>
        <taxon>Flavobacteriales</taxon>
        <taxon>Flavobacteriaceae</taxon>
        <taxon>Flavobacterium</taxon>
    </lineage>
</organism>
<comment type="caution">
    <text evidence="1">The sequence shown here is derived from an EMBL/GenBank/DDBJ whole genome shotgun (WGS) entry which is preliminary data.</text>
</comment>
<dbReference type="RefSeq" id="WP_116723678.1">
    <property type="nucleotide sequence ID" value="NZ_QCZI01000002.1"/>
</dbReference>
<dbReference type="EMBL" id="QCZI01000002">
    <property type="protein sequence ID" value="PWA06778.1"/>
    <property type="molecule type" value="Genomic_DNA"/>
</dbReference>
<accession>A0A2U1JPL3</accession>
<gene>
    <name evidence="1" type="ORF">DB895_01980</name>
</gene>